<dbReference type="EC" id="2.4.-.-" evidence="2"/>
<organism evidence="2 3">
    <name type="scientific">Helicobacter cinaedi CCUG 18818 = ATCC BAA-847</name>
    <dbReference type="NCBI Taxonomy" id="537971"/>
    <lineage>
        <taxon>Bacteria</taxon>
        <taxon>Pseudomonadati</taxon>
        <taxon>Campylobacterota</taxon>
        <taxon>Epsilonproteobacteria</taxon>
        <taxon>Campylobacterales</taxon>
        <taxon>Helicobacteraceae</taxon>
        <taxon>Helicobacter</taxon>
    </lineage>
</organism>
<protein>
    <submittedName>
        <fullName evidence="2">Glycosyltransferase, group 2 family protein</fullName>
        <ecNumber evidence="2">2.4.-.-</ecNumber>
    </submittedName>
</protein>
<sequence length="281" mass="32227">MLRPMKLSMRQVQSILILKTKIYKGISMESNKILNIIIPVLNEEKRLENGIRGAMAFLREAKIPHIISIVDNGSSDSTQEIAKSLCEELNANTLEFISQVEYLRLEERGVGLALREAIAHNTKRSEPCGFIGYMDIDLSTDIGHLQEVYENLKNGVEIIVGSRLLKDSVVIGRSLKREILSRTLNLILKIALKAKFSDAMCGFKFYQSQVALNLKNLCNDDKSWFYCTQMLVIAQYHNIPIKEIAVKWEDESTDSKVRIFSLSRIYLSEIWRLFKLLRLKK</sequence>
<dbReference type="Pfam" id="PF00535">
    <property type="entry name" value="Glycos_transf_2"/>
    <property type="match status" value="1"/>
</dbReference>
<dbReference type="PANTHER" id="PTHR10859">
    <property type="entry name" value="GLYCOSYL TRANSFERASE"/>
    <property type="match status" value="1"/>
</dbReference>
<dbReference type="InterPro" id="IPR029044">
    <property type="entry name" value="Nucleotide-diphossugar_trans"/>
</dbReference>
<keyword evidence="2" id="KW-0808">Transferase</keyword>
<dbReference type="EMBL" id="DS990392">
    <property type="protein sequence ID" value="EFR46363.1"/>
    <property type="molecule type" value="Genomic_DNA"/>
</dbReference>
<dbReference type="Gene3D" id="3.90.550.10">
    <property type="entry name" value="Spore Coat Polysaccharide Biosynthesis Protein SpsA, Chain A"/>
    <property type="match status" value="1"/>
</dbReference>
<dbReference type="PANTHER" id="PTHR10859:SF91">
    <property type="entry name" value="DOLICHYL-PHOSPHATE BETA-GLUCOSYLTRANSFERASE"/>
    <property type="match status" value="1"/>
</dbReference>
<dbReference type="Proteomes" id="UP000005755">
    <property type="component" value="Unassembled WGS sequence"/>
</dbReference>
<feature type="domain" description="Glycosyltransferase 2-like" evidence="1">
    <location>
        <begin position="36"/>
        <end position="209"/>
    </location>
</feature>
<evidence type="ECO:0000313" key="3">
    <source>
        <dbReference type="Proteomes" id="UP000005755"/>
    </source>
</evidence>
<dbReference type="SUPFAM" id="SSF53448">
    <property type="entry name" value="Nucleotide-diphospho-sugar transferases"/>
    <property type="match status" value="1"/>
</dbReference>
<gene>
    <name evidence="2" type="ORF">HCCG_00910</name>
</gene>
<keyword evidence="3" id="KW-1185">Reference proteome</keyword>
<reference evidence="3" key="1">
    <citation type="journal article" date="2014" name="Genome Announc.">
        <title>Draft genome sequences of six enterohepatic helicobacter species isolated from humans and one from rhesus macaques.</title>
        <authorList>
            <person name="Shen Z."/>
            <person name="Sheh A."/>
            <person name="Young S.K."/>
            <person name="Abouelliel A."/>
            <person name="Ward D.V."/>
            <person name="Earl A.M."/>
            <person name="Fox J.G."/>
        </authorList>
    </citation>
    <scope>NUCLEOTIDE SEQUENCE [LARGE SCALE GENOMIC DNA]</scope>
    <source>
        <strain evidence="3">CCUG 18818</strain>
    </source>
</reference>
<dbReference type="GO" id="GO:0016757">
    <property type="term" value="F:glycosyltransferase activity"/>
    <property type="evidence" value="ECO:0007669"/>
    <property type="project" value="UniProtKB-KW"/>
</dbReference>
<evidence type="ECO:0000259" key="1">
    <source>
        <dbReference type="Pfam" id="PF00535"/>
    </source>
</evidence>
<name>A0ABN0BA98_9HELI</name>
<accession>A0ABN0BA98</accession>
<proteinExistence type="predicted"/>
<dbReference type="InterPro" id="IPR001173">
    <property type="entry name" value="Glyco_trans_2-like"/>
</dbReference>
<keyword evidence="2" id="KW-0328">Glycosyltransferase</keyword>
<evidence type="ECO:0000313" key="2">
    <source>
        <dbReference type="EMBL" id="EFR46363.1"/>
    </source>
</evidence>